<reference evidence="3 4" key="1">
    <citation type="journal article" date="2018" name="Nat. Ecol. Evol.">
        <title>Genomic signatures of mitonuclear coevolution across populations of Tigriopus californicus.</title>
        <authorList>
            <person name="Barreto F.S."/>
            <person name="Watson E.T."/>
            <person name="Lima T.G."/>
            <person name="Willett C.S."/>
            <person name="Edmands S."/>
            <person name="Li W."/>
            <person name="Burton R.S."/>
        </authorList>
    </citation>
    <scope>NUCLEOTIDE SEQUENCE [LARGE SCALE GENOMIC DNA]</scope>
    <source>
        <strain evidence="3 4">San Diego</strain>
    </source>
</reference>
<accession>A0A553PTT3</accession>
<feature type="region of interest" description="Disordered" evidence="1">
    <location>
        <begin position="1"/>
        <end position="25"/>
    </location>
</feature>
<dbReference type="EMBL" id="VCGU01000001">
    <property type="protein sequence ID" value="TRY81082.1"/>
    <property type="molecule type" value="Genomic_DNA"/>
</dbReference>
<evidence type="ECO:0000313" key="3">
    <source>
        <dbReference type="EMBL" id="TRY81082.1"/>
    </source>
</evidence>
<name>A0A553PTT3_TIGCA</name>
<organism evidence="3 4">
    <name type="scientific">Tigriopus californicus</name>
    <name type="common">Marine copepod</name>
    <dbReference type="NCBI Taxonomy" id="6832"/>
    <lineage>
        <taxon>Eukaryota</taxon>
        <taxon>Metazoa</taxon>
        <taxon>Ecdysozoa</taxon>
        <taxon>Arthropoda</taxon>
        <taxon>Crustacea</taxon>
        <taxon>Multicrustacea</taxon>
        <taxon>Hexanauplia</taxon>
        <taxon>Copepoda</taxon>
        <taxon>Harpacticoida</taxon>
        <taxon>Harpacticidae</taxon>
        <taxon>Tigriopus</taxon>
    </lineage>
</organism>
<evidence type="ECO:0000259" key="2">
    <source>
        <dbReference type="Pfam" id="PF10601"/>
    </source>
</evidence>
<dbReference type="InterPro" id="IPR006629">
    <property type="entry name" value="LITAF"/>
</dbReference>
<dbReference type="Proteomes" id="UP000318571">
    <property type="component" value="Chromosome 12"/>
</dbReference>
<comment type="caution">
    <text evidence="3">The sequence shown here is derived from an EMBL/GenBank/DDBJ whole genome shotgun (WGS) entry which is preliminary data.</text>
</comment>
<keyword evidence="4" id="KW-1185">Reference proteome</keyword>
<dbReference type="AlphaFoldDB" id="A0A553PTT3"/>
<dbReference type="Pfam" id="PF10601">
    <property type="entry name" value="zf-LITAF-like"/>
    <property type="match status" value="1"/>
</dbReference>
<evidence type="ECO:0000313" key="4">
    <source>
        <dbReference type="Proteomes" id="UP000318571"/>
    </source>
</evidence>
<protein>
    <recommendedName>
        <fullName evidence="2">LITAF domain-containing protein</fullName>
    </recommendedName>
</protein>
<evidence type="ECO:0000256" key="1">
    <source>
        <dbReference type="SAM" id="MobiDB-lite"/>
    </source>
</evidence>
<proteinExistence type="predicted"/>
<sequence>MSYANGGGSNGYSTPKGAPIPAHDLSGQSQFSNGYTYGANPPPGWSQYVGPDHKAPPPVATQLVVPSELSDTQVTLTCYNCQQHVTTTTKTGPSPWTWAWCCCLCTFVRPMQIVNFTSGPDFQDTPGTSPGFSESLCKEIEMRQEMAKNDLHEKNPPRSIISHKRLFIPQGVQTSKKKGVTFSPEVVDLVKRAQQENLAKRRYFMAIRQKTFTFEPKVANPKIHPPIKTSEWDLASHMDCKRLSIIIEVDFHGVTDDWTSHGAESITLKYLRV</sequence>
<feature type="compositionally biased region" description="Gly residues" evidence="1">
    <location>
        <begin position="1"/>
        <end position="10"/>
    </location>
</feature>
<feature type="domain" description="LITAF" evidence="2">
    <location>
        <begin position="72"/>
        <end position="108"/>
    </location>
</feature>
<gene>
    <name evidence="3" type="ORF">TCAL_14473</name>
</gene>